<dbReference type="Gene3D" id="3.40.50.720">
    <property type="entry name" value="NAD(P)-binding Rossmann-like Domain"/>
    <property type="match status" value="1"/>
</dbReference>
<comment type="caution">
    <text evidence="3">The sequence shown here is derived from an EMBL/GenBank/DDBJ whole genome shotgun (WGS) entry which is preliminary data.</text>
</comment>
<dbReference type="PANTHER" id="PTHR24320:SF154">
    <property type="entry name" value="OXIDOREDUCTASE, SHORT-CHAIN DEHYDROGENASE_REDUCTASE FAMILY (AFU_ORTHOLOGUE AFUA_2G04560)"/>
    <property type="match status" value="1"/>
</dbReference>
<keyword evidence="2" id="KW-0560">Oxidoreductase</keyword>
<protein>
    <submittedName>
        <fullName evidence="3">Oxidoreductase</fullName>
    </submittedName>
</protein>
<dbReference type="InterPro" id="IPR036291">
    <property type="entry name" value="NAD(P)-bd_dom_sf"/>
</dbReference>
<dbReference type="PRINTS" id="PR00081">
    <property type="entry name" value="GDHRDH"/>
</dbReference>
<dbReference type="SUPFAM" id="SSF51735">
    <property type="entry name" value="NAD(P)-binding Rossmann-fold domains"/>
    <property type="match status" value="1"/>
</dbReference>
<dbReference type="AlphaFoldDB" id="A0AAD5RK18"/>
<dbReference type="Proteomes" id="UP001201980">
    <property type="component" value="Unassembled WGS sequence"/>
</dbReference>
<gene>
    <name evidence="3" type="ORF">MKZ38_005997</name>
</gene>
<evidence type="ECO:0000313" key="3">
    <source>
        <dbReference type="EMBL" id="KAJ2895989.1"/>
    </source>
</evidence>
<name>A0AAD5RK18_9PEZI</name>
<organism evidence="3 4">
    <name type="scientific">Zalerion maritima</name>
    <dbReference type="NCBI Taxonomy" id="339359"/>
    <lineage>
        <taxon>Eukaryota</taxon>
        <taxon>Fungi</taxon>
        <taxon>Dikarya</taxon>
        <taxon>Ascomycota</taxon>
        <taxon>Pezizomycotina</taxon>
        <taxon>Sordariomycetes</taxon>
        <taxon>Lulworthiomycetidae</taxon>
        <taxon>Lulworthiales</taxon>
        <taxon>Lulworthiaceae</taxon>
        <taxon>Zalerion</taxon>
    </lineage>
</organism>
<dbReference type="GO" id="GO:0016491">
    <property type="term" value="F:oxidoreductase activity"/>
    <property type="evidence" value="ECO:0007669"/>
    <property type="project" value="UniProtKB-KW"/>
</dbReference>
<proteinExistence type="inferred from homology"/>
<keyword evidence="4" id="KW-1185">Reference proteome</keyword>
<evidence type="ECO:0000256" key="2">
    <source>
        <dbReference type="ARBA" id="ARBA00023002"/>
    </source>
</evidence>
<evidence type="ECO:0000256" key="1">
    <source>
        <dbReference type="ARBA" id="ARBA00006484"/>
    </source>
</evidence>
<accession>A0AAD5RK18</accession>
<dbReference type="InterPro" id="IPR002347">
    <property type="entry name" value="SDR_fam"/>
</dbReference>
<sequence length="310" mass="33559">MDFDPDTDIPDLSGNVIFITGGTAGIGKATLLYLAEHSPAHIYFTGRNKTAAAEIISTAKEIDSELPVTFVRMDLGSTSSVQAAVDGFLQKERRLDILILNAGVCGIAPNLTEDGYEIQFGINHMGHFALAEQLLPLLLATAQDKKEKEGEDQGVRVVTLTAKGHSVQPKYGIDFASLKSTMPNTHTWTRYGQSKLANLLFAKELARRYGGKGITSVAVHPGITGTNLVKQMGWVNRMLMHTYGGDAQTPEDGAMNVLWAATSDDVENGEVYEPVGEKGPVPKDGMNEELARKLWDWSEKEVRGARAAAA</sequence>
<dbReference type="Pfam" id="PF00106">
    <property type="entry name" value="adh_short"/>
    <property type="match status" value="1"/>
</dbReference>
<evidence type="ECO:0000313" key="4">
    <source>
        <dbReference type="Proteomes" id="UP001201980"/>
    </source>
</evidence>
<reference evidence="3" key="1">
    <citation type="submission" date="2022-07" db="EMBL/GenBank/DDBJ databases">
        <title>Draft genome sequence of Zalerion maritima ATCC 34329, a (micro)plastics degrading marine fungus.</title>
        <authorList>
            <person name="Paco A."/>
            <person name="Goncalves M.F.M."/>
            <person name="Rocha-Santos T.A.P."/>
            <person name="Alves A."/>
        </authorList>
    </citation>
    <scope>NUCLEOTIDE SEQUENCE</scope>
    <source>
        <strain evidence="3">ATCC 34329</strain>
    </source>
</reference>
<dbReference type="PANTHER" id="PTHR24320">
    <property type="entry name" value="RETINOL DEHYDROGENASE"/>
    <property type="match status" value="1"/>
</dbReference>
<dbReference type="EMBL" id="JAKWBI020000362">
    <property type="protein sequence ID" value="KAJ2895989.1"/>
    <property type="molecule type" value="Genomic_DNA"/>
</dbReference>
<comment type="similarity">
    <text evidence="1">Belongs to the short-chain dehydrogenases/reductases (SDR) family.</text>
</comment>